<dbReference type="Pfam" id="PF12073">
    <property type="entry name" value="DUF3553"/>
    <property type="match status" value="1"/>
</dbReference>
<dbReference type="InterPro" id="IPR014001">
    <property type="entry name" value="Helicase_ATP-bd"/>
</dbReference>
<dbReference type="PANTHER" id="PTHR13710">
    <property type="entry name" value="DNA HELICASE RECQ FAMILY MEMBER"/>
    <property type="match status" value="1"/>
</dbReference>
<dbReference type="SMART" id="SM00490">
    <property type="entry name" value="HELICc"/>
    <property type="match status" value="1"/>
</dbReference>
<dbReference type="InterPro" id="IPR036388">
    <property type="entry name" value="WH-like_DNA-bd_sf"/>
</dbReference>
<feature type="domain" description="Helicase ATP-binding" evidence="13">
    <location>
        <begin position="27"/>
        <end position="197"/>
    </location>
</feature>
<dbReference type="Pfam" id="PF00270">
    <property type="entry name" value="DEAD"/>
    <property type="match status" value="1"/>
</dbReference>
<dbReference type="Gene3D" id="3.40.50.300">
    <property type="entry name" value="P-loop containing nucleotide triphosphate hydrolases"/>
    <property type="match status" value="2"/>
</dbReference>
<evidence type="ECO:0000256" key="3">
    <source>
        <dbReference type="ARBA" id="ARBA00022741"/>
    </source>
</evidence>
<dbReference type="GO" id="GO:0003677">
    <property type="term" value="F:DNA binding"/>
    <property type="evidence" value="ECO:0007669"/>
    <property type="project" value="UniProtKB-KW"/>
</dbReference>
<dbReference type="InterPro" id="IPR032284">
    <property type="entry name" value="RecQ_Zn-bd"/>
</dbReference>
<evidence type="ECO:0000256" key="9">
    <source>
        <dbReference type="ARBA" id="ARBA00034617"/>
    </source>
</evidence>
<dbReference type="NCBIfam" id="TIGR00614">
    <property type="entry name" value="recQ_fam"/>
    <property type="match status" value="1"/>
</dbReference>
<dbReference type="GeneID" id="85487126"/>
<gene>
    <name evidence="15" type="ORF">SAMN05444374_11480</name>
</gene>
<dbReference type="GO" id="GO:0043138">
    <property type="term" value="F:3'-5' DNA helicase activity"/>
    <property type="evidence" value="ECO:0007669"/>
    <property type="project" value="UniProtKB-EC"/>
</dbReference>
<reference evidence="15 16" key="1">
    <citation type="submission" date="2016-10" db="EMBL/GenBank/DDBJ databases">
        <authorList>
            <person name="de Groot N.N."/>
        </authorList>
    </citation>
    <scope>NUCLEOTIDE SEQUENCE [LARGE SCALE GENOMIC DNA]</scope>
    <source>
        <strain evidence="15 16">DSM 44908</strain>
    </source>
</reference>
<dbReference type="PROSITE" id="PS51194">
    <property type="entry name" value="HELICASE_CTER"/>
    <property type="match status" value="1"/>
</dbReference>
<dbReference type="PROSITE" id="PS51192">
    <property type="entry name" value="HELICASE_ATP_BIND_1"/>
    <property type="match status" value="1"/>
</dbReference>
<dbReference type="GO" id="GO:0046872">
    <property type="term" value="F:metal ion binding"/>
    <property type="evidence" value="ECO:0007669"/>
    <property type="project" value="UniProtKB-KW"/>
</dbReference>
<name>A0A1I0U7M1_9NOCA</name>
<dbReference type="GO" id="GO:0005737">
    <property type="term" value="C:cytoplasm"/>
    <property type="evidence" value="ECO:0007669"/>
    <property type="project" value="TreeGrafter"/>
</dbReference>
<keyword evidence="8" id="KW-0413">Isomerase</keyword>
<protein>
    <recommendedName>
        <fullName evidence="11">ATP-dependent DNA helicase RecQ</fullName>
        <ecNumber evidence="10">5.6.2.4</ecNumber>
    </recommendedName>
    <alternativeName>
        <fullName evidence="12">DNA 3'-5' helicase RecQ</fullName>
    </alternativeName>
</protein>
<dbReference type="PROSITE" id="PS00690">
    <property type="entry name" value="DEAH_ATP_HELICASE"/>
    <property type="match status" value="1"/>
</dbReference>
<keyword evidence="3" id="KW-0547">Nucleotide-binding</keyword>
<dbReference type="OrthoDB" id="9760034at2"/>
<dbReference type="AlphaFoldDB" id="A0A1I0U7M1"/>
<dbReference type="InterPro" id="IPR002464">
    <property type="entry name" value="DNA/RNA_helicase_DEAH_CS"/>
</dbReference>
<evidence type="ECO:0000256" key="5">
    <source>
        <dbReference type="ARBA" id="ARBA00022806"/>
    </source>
</evidence>
<evidence type="ECO:0000256" key="12">
    <source>
        <dbReference type="ARBA" id="ARBA00044550"/>
    </source>
</evidence>
<evidence type="ECO:0000256" key="11">
    <source>
        <dbReference type="ARBA" id="ARBA00044535"/>
    </source>
</evidence>
<dbReference type="InterPro" id="IPR004589">
    <property type="entry name" value="DNA_helicase_ATP-dep_RecQ"/>
</dbReference>
<dbReference type="InterPro" id="IPR027417">
    <property type="entry name" value="P-loop_NTPase"/>
</dbReference>
<evidence type="ECO:0000259" key="13">
    <source>
        <dbReference type="PROSITE" id="PS51192"/>
    </source>
</evidence>
<keyword evidence="5 15" id="KW-0347">Helicase</keyword>
<dbReference type="GO" id="GO:0006281">
    <property type="term" value="P:DNA repair"/>
    <property type="evidence" value="ECO:0007669"/>
    <property type="project" value="TreeGrafter"/>
</dbReference>
<dbReference type="CDD" id="cd17920">
    <property type="entry name" value="DEXHc_RecQ"/>
    <property type="match status" value="1"/>
</dbReference>
<dbReference type="Proteomes" id="UP000182054">
    <property type="component" value="Unassembled WGS sequence"/>
</dbReference>
<evidence type="ECO:0000313" key="15">
    <source>
        <dbReference type="EMBL" id="SFA59873.1"/>
    </source>
</evidence>
<dbReference type="GO" id="GO:0005694">
    <property type="term" value="C:chromosome"/>
    <property type="evidence" value="ECO:0007669"/>
    <property type="project" value="TreeGrafter"/>
</dbReference>
<comment type="similarity">
    <text evidence="1">Belongs to the helicase family. RecQ subfamily.</text>
</comment>
<evidence type="ECO:0000256" key="4">
    <source>
        <dbReference type="ARBA" id="ARBA00022801"/>
    </source>
</evidence>
<evidence type="ECO:0000256" key="1">
    <source>
        <dbReference type="ARBA" id="ARBA00005446"/>
    </source>
</evidence>
<dbReference type="GO" id="GO:0009378">
    <property type="term" value="F:four-way junction helicase activity"/>
    <property type="evidence" value="ECO:0007669"/>
    <property type="project" value="TreeGrafter"/>
</dbReference>
<evidence type="ECO:0000256" key="2">
    <source>
        <dbReference type="ARBA" id="ARBA00022723"/>
    </source>
</evidence>
<evidence type="ECO:0000256" key="7">
    <source>
        <dbReference type="ARBA" id="ARBA00023125"/>
    </source>
</evidence>
<dbReference type="SUPFAM" id="SSF52540">
    <property type="entry name" value="P-loop containing nucleoside triphosphate hydrolases"/>
    <property type="match status" value="1"/>
</dbReference>
<proteinExistence type="inferred from homology"/>
<dbReference type="GO" id="GO:0006310">
    <property type="term" value="P:DNA recombination"/>
    <property type="evidence" value="ECO:0007669"/>
    <property type="project" value="InterPro"/>
</dbReference>
<evidence type="ECO:0000256" key="8">
    <source>
        <dbReference type="ARBA" id="ARBA00023235"/>
    </source>
</evidence>
<evidence type="ECO:0000256" key="10">
    <source>
        <dbReference type="ARBA" id="ARBA00034808"/>
    </source>
</evidence>
<keyword evidence="7" id="KW-0238">DNA-binding</keyword>
<dbReference type="InterPro" id="IPR011545">
    <property type="entry name" value="DEAD/DEAH_box_helicase_dom"/>
</dbReference>
<comment type="catalytic activity">
    <reaction evidence="9">
        <text>Couples ATP hydrolysis with the unwinding of duplex DNA by translocating in the 3'-5' direction.</text>
        <dbReference type="EC" id="5.6.2.4"/>
    </reaction>
</comment>
<dbReference type="EC" id="5.6.2.4" evidence="10"/>
<evidence type="ECO:0000256" key="6">
    <source>
        <dbReference type="ARBA" id="ARBA00022840"/>
    </source>
</evidence>
<dbReference type="InterPro" id="IPR021938">
    <property type="entry name" value="DUF3553"/>
</dbReference>
<dbReference type="Pfam" id="PF16124">
    <property type="entry name" value="RecQ_Zn_bind"/>
    <property type="match status" value="1"/>
</dbReference>
<dbReference type="PANTHER" id="PTHR13710:SF105">
    <property type="entry name" value="ATP-DEPENDENT DNA HELICASE Q1"/>
    <property type="match status" value="1"/>
</dbReference>
<dbReference type="RefSeq" id="WP_068362698.1">
    <property type="nucleotide sequence ID" value="NZ_FOJN01000014.1"/>
</dbReference>
<dbReference type="SMART" id="SM00487">
    <property type="entry name" value="DEXDc"/>
    <property type="match status" value="1"/>
</dbReference>
<dbReference type="GO" id="GO:0016787">
    <property type="term" value="F:hydrolase activity"/>
    <property type="evidence" value="ECO:0007669"/>
    <property type="project" value="UniProtKB-KW"/>
</dbReference>
<feature type="domain" description="Helicase C-terminal" evidence="14">
    <location>
        <begin position="228"/>
        <end position="376"/>
    </location>
</feature>
<keyword evidence="2" id="KW-0479">Metal-binding</keyword>
<dbReference type="InterPro" id="IPR001650">
    <property type="entry name" value="Helicase_C-like"/>
</dbReference>
<keyword evidence="6" id="KW-0067">ATP-binding</keyword>
<dbReference type="Gene3D" id="1.10.10.10">
    <property type="entry name" value="Winged helix-like DNA-binding domain superfamily/Winged helix DNA-binding domain"/>
    <property type="match status" value="1"/>
</dbReference>
<keyword evidence="4" id="KW-0378">Hydrolase</keyword>
<dbReference type="GO" id="GO:0005524">
    <property type="term" value="F:ATP binding"/>
    <property type="evidence" value="ECO:0007669"/>
    <property type="project" value="UniProtKB-KW"/>
</dbReference>
<dbReference type="EMBL" id="FOJN01000014">
    <property type="protein sequence ID" value="SFA59873.1"/>
    <property type="molecule type" value="Genomic_DNA"/>
</dbReference>
<dbReference type="Pfam" id="PF00271">
    <property type="entry name" value="Helicase_C"/>
    <property type="match status" value="1"/>
</dbReference>
<sequence>MNAARDIDRHAAELGIDHLKPDQRRAVEALLAGCDVLGVLASGFGKSVVYRVAATMLDGVTVVISPLIALQHDQVLAVADTDAVTAVAIHSGLSASRTEKAWRRVADAETGVLLYLTPEQAARPEVRERLTFLSVGAVVVDEAHCIAARGHDFRPAYLRIAEFANAVGRPPILALTATAPPPVRDEIVARLGLTEPLLVLGDVDRPGIHLSVRHHAHADDVVSAVVHDVVDLARGAGTGLVYTATRAATTQYADLFAQHDVRALAYHGGLSARDRNEVHRRFVSGDVDVVIATSAFGMGIDNPNVRFVVHAAPPDSLERYYQEFGRAGRHGESARAILHYRAEDLGLQNFFAVRRPNQKVVRTVLRAVVAATDPLPTDAITALPSVSARSAGTALDLLERVGAVRLNRGDDGTAGWVDLDSDVRAVMSRVRAAAEAEESAATSRVEMMRHYAEAGRCRRRMLLEYFGAAPDDATDDDRCGRCDSCESGRADRTAAAAGLGSADLGLAPGDRVRHEQWGEGEVVSVEPDRVTAHFDEQGYRTLASSVARDRDLLKPA</sequence>
<evidence type="ECO:0000259" key="14">
    <source>
        <dbReference type="PROSITE" id="PS51194"/>
    </source>
</evidence>
<accession>A0A1I0U7M1</accession>
<evidence type="ECO:0000313" key="16">
    <source>
        <dbReference type="Proteomes" id="UP000182054"/>
    </source>
</evidence>
<organism evidence="15 16">
    <name type="scientific">Rhodococcoides kroppenstedtii</name>
    <dbReference type="NCBI Taxonomy" id="293050"/>
    <lineage>
        <taxon>Bacteria</taxon>
        <taxon>Bacillati</taxon>
        <taxon>Actinomycetota</taxon>
        <taxon>Actinomycetes</taxon>
        <taxon>Mycobacteriales</taxon>
        <taxon>Nocardiaceae</taxon>
        <taxon>Rhodococcoides</taxon>
    </lineage>
</organism>